<gene>
    <name evidence="2" type="ORF">MGAL_10B053572</name>
</gene>
<dbReference type="InterPro" id="IPR001304">
    <property type="entry name" value="C-type_lectin-like"/>
</dbReference>
<name>A0A8B6GUI8_MYTGA</name>
<evidence type="ECO:0000259" key="1">
    <source>
        <dbReference type="PROSITE" id="PS50041"/>
    </source>
</evidence>
<accession>A0A8B6GUI8</accession>
<dbReference type="EMBL" id="UYJE01008966">
    <property type="protein sequence ID" value="VDI68838.1"/>
    <property type="molecule type" value="Genomic_DNA"/>
</dbReference>
<protein>
    <recommendedName>
        <fullName evidence="1">C-type lectin domain-containing protein</fullName>
    </recommendedName>
</protein>
<dbReference type="SUPFAM" id="SSF56436">
    <property type="entry name" value="C-type lectin-like"/>
    <property type="match status" value="1"/>
</dbReference>
<dbReference type="CDD" id="cd00037">
    <property type="entry name" value="CLECT"/>
    <property type="match status" value="1"/>
</dbReference>
<comment type="caution">
    <text evidence="2">The sequence shown here is derived from an EMBL/GenBank/DDBJ whole genome shotgun (WGS) entry which is preliminary data.</text>
</comment>
<reference evidence="2" key="1">
    <citation type="submission" date="2018-11" db="EMBL/GenBank/DDBJ databases">
        <authorList>
            <person name="Alioto T."/>
            <person name="Alioto T."/>
        </authorList>
    </citation>
    <scope>NUCLEOTIDE SEQUENCE</scope>
</reference>
<proteinExistence type="predicted"/>
<dbReference type="PROSITE" id="PS50041">
    <property type="entry name" value="C_TYPE_LECTIN_2"/>
    <property type="match status" value="1"/>
</dbReference>
<dbReference type="AlphaFoldDB" id="A0A8B6GUI8"/>
<dbReference type="OrthoDB" id="6129097at2759"/>
<evidence type="ECO:0000313" key="3">
    <source>
        <dbReference type="Proteomes" id="UP000596742"/>
    </source>
</evidence>
<dbReference type="Gene3D" id="3.10.100.10">
    <property type="entry name" value="Mannose-Binding Protein A, subunit A"/>
    <property type="match status" value="1"/>
</dbReference>
<dbReference type="InterPro" id="IPR016187">
    <property type="entry name" value="CTDL_fold"/>
</dbReference>
<organism evidence="2 3">
    <name type="scientific">Mytilus galloprovincialis</name>
    <name type="common">Mediterranean mussel</name>
    <dbReference type="NCBI Taxonomy" id="29158"/>
    <lineage>
        <taxon>Eukaryota</taxon>
        <taxon>Metazoa</taxon>
        <taxon>Spiralia</taxon>
        <taxon>Lophotrochozoa</taxon>
        <taxon>Mollusca</taxon>
        <taxon>Bivalvia</taxon>
        <taxon>Autobranchia</taxon>
        <taxon>Pteriomorphia</taxon>
        <taxon>Mytilida</taxon>
        <taxon>Mytiloidea</taxon>
        <taxon>Mytilidae</taxon>
        <taxon>Mytilinae</taxon>
        <taxon>Mytilus</taxon>
    </lineage>
</organism>
<dbReference type="Pfam" id="PF00059">
    <property type="entry name" value="Lectin_C"/>
    <property type="match status" value="1"/>
</dbReference>
<feature type="domain" description="C-type lectin" evidence="1">
    <location>
        <begin position="13"/>
        <end position="115"/>
    </location>
</feature>
<dbReference type="Proteomes" id="UP000596742">
    <property type="component" value="Unassembled WGS sequence"/>
</dbReference>
<evidence type="ECO:0000313" key="2">
    <source>
        <dbReference type="EMBL" id="VDI68838.1"/>
    </source>
</evidence>
<dbReference type="InterPro" id="IPR016186">
    <property type="entry name" value="C-type_lectin-like/link_sf"/>
</dbReference>
<keyword evidence="3" id="KW-1185">Reference proteome</keyword>
<sequence length="117" mass="13312">MYKNHINKIQLDCARTRGAYLWRPNTAQEAAAVRNEFDLANNAFLWIGALDIDQDNTFTFAIENGELDLNKVPFGTAPIIDINPGSDCLGITFDGTQWRRWADGLCVNPRRYICEYP</sequence>